<evidence type="ECO:0000259" key="6">
    <source>
        <dbReference type="Pfam" id="PF03816"/>
    </source>
</evidence>
<evidence type="ECO:0000256" key="4">
    <source>
        <dbReference type="ARBA" id="ARBA00022989"/>
    </source>
</evidence>
<dbReference type="PANTHER" id="PTHR33392:SF6">
    <property type="entry name" value="POLYISOPRENYL-TEICHOIC ACID--PEPTIDOGLYCAN TEICHOIC ACID TRANSFERASE TAGU"/>
    <property type="match status" value="1"/>
</dbReference>
<dbReference type="InterPro" id="IPR004474">
    <property type="entry name" value="LytR_CpsA_psr"/>
</dbReference>
<evidence type="ECO:0000313" key="7">
    <source>
        <dbReference type="EMBL" id="GHH99684.1"/>
    </source>
</evidence>
<dbReference type="Proteomes" id="UP000637074">
    <property type="component" value="Unassembled WGS sequence"/>
</dbReference>
<organism evidence="7 8">
    <name type="scientific">Neobacillus kokaensis</name>
    <dbReference type="NCBI Taxonomy" id="2759023"/>
    <lineage>
        <taxon>Bacteria</taxon>
        <taxon>Bacillati</taxon>
        <taxon>Bacillota</taxon>
        <taxon>Bacilli</taxon>
        <taxon>Bacillales</taxon>
        <taxon>Bacillaceae</taxon>
        <taxon>Neobacillus</taxon>
    </lineage>
</organism>
<feature type="transmembrane region" description="Helical" evidence="5">
    <location>
        <begin position="21"/>
        <end position="42"/>
    </location>
</feature>
<keyword evidence="8" id="KW-1185">Reference proteome</keyword>
<comment type="caution">
    <text evidence="7">The sequence shown here is derived from an EMBL/GenBank/DDBJ whole genome shotgun (WGS) entry which is preliminary data.</text>
</comment>
<keyword evidence="2 5" id="KW-0812">Transmembrane</keyword>
<dbReference type="InterPro" id="IPR050922">
    <property type="entry name" value="LytR/CpsA/Psr_CW_biosynth"/>
</dbReference>
<dbReference type="EMBL" id="BNDS01000014">
    <property type="protein sequence ID" value="GHH99684.1"/>
    <property type="molecule type" value="Genomic_DNA"/>
</dbReference>
<gene>
    <name evidence="7" type="primary">lytR_2</name>
    <name evidence="7" type="ORF">AM1BK_32270</name>
</gene>
<keyword evidence="5" id="KW-0472">Membrane</keyword>
<comment type="similarity">
    <text evidence="1">Belongs to the LytR/CpsA/Psr (LCP) family.</text>
</comment>
<accession>A0ABQ3N4V7</accession>
<dbReference type="Pfam" id="PF03816">
    <property type="entry name" value="LytR_cpsA_psr"/>
    <property type="match status" value="1"/>
</dbReference>
<dbReference type="RefSeq" id="WP_191274535.1">
    <property type="nucleotide sequence ID" value="NZ_BNDS01000014.1"/>
</dbReference>
<evidence type="ECO:0000256" key="2">
    <source>
        <dbReference type="ARBA" id="ARBA00022692"/>
    </source>
</evidence>
<keyword evidence="4 5" id="KW-1133">Transmembrane helix</keyword>
<name>A0ABQ3N4V7_9BACI</name>
<sequence length="311" mass="34997">MEQEHTSPTPKKRKLGFKITLGVIFLLIIGACAYGFSVYHSVAGTLKKTHEPLKRSASEQRVINLAAGDPISVLLFGVDQRDGDRGRPDSLILLTANPGDKSIKMVSIPRDTYTEIIGKGIKDKINHSYTYGGVDMTIKTVENFLGVPIDYFVEVNMDGFKDLVDAVGGVTVNNTLNFSYEGTDFPIGKMELNGEEALKYSRMRAFDPQGDLGRQERQRKIIKAFIKEAVQIETLTNYGNILEVIGKNVKTNLTFEEIKDIQKYYSQTRHSLEQIHINGNGKEVKGVYYYIVPEKERTKLSKMVKKHLDIQ</sequence>
<evidence type="ECO:0000256" key="5">
    <source>
        <dbReference type="SAM" id="Phobius"/>
    </source>
</evidence>
<evidence type="ECO:0000313" key="8">
    <source>
        <dbReference type="Proteomes" id="UP000637074"/>
    </source>
</evidence>
<evidence type="ECO:0000256" key="3">
    <source>
        <dbReference type="ARBA" id="ARBA00022968"/>
    </source>
</evidence>
<dbReference type="NCBIfam" id="TIGR00350">
    <property type="entry name" value="lytR_cpsA_psr"/>
    <property type="match status" value="1"/>
</dbReference>
<evidence type="ECO:0000256" key="1">
    <source>
        <dbReference type="ARBA" id="ARBA00006068"/>
    </source>
</evidence>
<protein>
    <submittedName>
        <fullName evidence="7">LytR family transcriptional regulator</fullName>
    </submittedName>
</protein>
<proteinExistence type="inferred from homology"/>
<keyword evidence="3" id="KW-0735">Signal-anchor</keyword>
<feature type="domain" description="Cell envelope-related transcriptional attenuator" evidence="6">
    <location>
        <begin position="87"/>
        <end position="229"/>
    </location>
</feature>
<reference evidence="7 8" key="1">
    <citation type="journal article" date="2022" name="Int. J. Syst. Evol. Microbiol.">
        <title>Neobacillus kokaensis sp. nov., isolated from soil.</title>
        <authorList>
            <person name="Yuki K."/>
            <person name="Matsubara H."/>
            <person name="Yamaguchi S."/>
        </authorList>
    </citation>
    <scope>NUCLEOTIDE SEQUENCE [LARGE SCALE GENOMIC DNA]</scope>
    <source>
        <strain evidence="7 8">LOB 377</strain>
    </source>
</reference>
<dbReference type="PANTHER" id="PTHR33392">
    <property type="entry name" value="POLYISOPRENYL-TEICHOIC ACID--PEPTIDOGLYCAN TEICHOIC ACID TRANSFERASE TAGU"/>
    <property type="match status" value="1"/>
</dbReference>
<dbReference type="Gene3D" id="3.40.630.190">
    <property type="entry name" value="LCP protein"/>
    <property type="match status" value="1"/>
</dbReference>